<dbReference type="GO" id="GO:0003677">
    <property type="term" value="F:DNA binding"/>
    <property type="evidence" value="ECO:0007669"/>
    <property type="project" value="UniProtKB-KW"/>
</dbReference>
<dbReference type="PANTHER" id="PTHR28559:SF1">
    <property type="entry name" value="DNA REPAIR PROTEIN XRCC4"/>
    <property type="match status" value="1"/>
</dbReference>
<dbReference type="AlphaFoldDB" id="A0AAV7DLK7"/>
<comment type="caution">
    <text evidence="24">The sequence shown here is derived from an EMBL/GenBank/DDBJ whole genome shotgun (WGS) entry which is preliminary data.</text>
</comment>
<keyword evidence="6" id="KW-1017">Isopeptide bond</keyword>
<evidence type="ECO:0000256" key="11">
    <source>
        <dbReference type="ARBA" id="ARBA00023125"/>
    </source>
</evidence>
<evidence type="ECO:0000256" key="12">
    <source>
        <dbReference type="ARBA" id="ARBA00023172"/>
    </source>
</evidence>
<dbReference type="InterPro" id="IPR038051">
    <property type="entry name" value="XRCC4-like_N_sf"/>
</dbReference>
<dbReference type="InterPro" id="IPR053961">
    <property type="entry name" value="XRCC4_N"/>
</dbReference>
<keyword evidence="5" id="KW-0963">Cytoplasm</keyword>
<sequence>MFNMERKVRKITITSKPEATYFLQIVWKKDLDGGFSVTLCDGHHAWLGEVSKEDLSKEAMDMEMEHPKYIEELKKALISGPQTSSKYSFDLVEDDENPAMCCFTYEKTLRDISFKLGSLKLRNAPDPAGIIKELIDYCLNFATELHSRNEHLLKENERLRQDWNDMHEQLDKFVKSKEELEQDLYTRFTLVLNEKKAKIRNLTQKLSQNEEKTAEKSNSSVPFDTLPIADYNGSTDEESSEVKVEPAPPPLSKRRSLLSSPDDSPDIAPSRKRRHRGQKGYYTQTKDKPSQPEEEEQRCKPASSKTTGKNPSSVNPTLPTSKNSPDPDDLFSDI</sequence>
<dbReference type="GO" id="GO:0006303">
    <property type="term" value="P:double-strand break repair via nonhomologous end joining"/>
    <property type="evidence" value="ECO:0007669"/>
    <property type="project" value="TreeGrafter"/>
</dbReference>
<dbReference type="GO" id="GO:0033152">
    <property type="term" value="P:immunoglobulin V(D)J recombination"/>
    <property type="evidence" value="ECO:0007669"/>
    <property type="project" value="TreeGrafter"/>
</dbReference>
<keyword evidence="12" id="KW-0233">DNA recombination</keyword>
<keyword evidence="7" id="KW-0597">Phosphoprotein</keyword>
<evidence type="ECO:0000256" key="4">
    <source>
        <dbReference type="ARBA" id="ARBA00022454"/>
    </source>
</evidence>
<dbReference type="InterPro" id="IPR014751">
    <property type="entry name" value="XRCC4-like_C"/>
</dbReference>
<evidence type="ECO:0000256" key="1">
    <source>
        <dbReference type="ARBA" id="ARBA00004123"/>
    </source>
</evidence>
<evidence type="ECO:0000313" key="25">
    <source>
        <dbReference type="Proteomes" id="UP000824782"/>
    </source>
</evidence>
<feature type="compositionally biased region" description="Polar residues" evidence="20">
    <location>
        <begin position="303"/>
        <end position="324"/>
    </location>
</feature>
<dbReference type="EMBL" id="WNYA01000001">
    <property type="protein sequence ID" value="KAG8598415.1"/>
    <property type="molecule type" value="Genomic_DNA"/>
</dbReference>
<feature type="region of interest" description="Disordered" evidence="20">
    <location>
        <begin position="207"/>
        <end position="334"/>
    </location>
</feature>
<dbReference type="InterPro" id="IPR053963">
    <property type="entry name" value="XRCC4_C"/>
</dbReference>
<keyword evidence="10" id="KW-0175">Coiled coil</keyword>
<evidence type="ECO:0000256" key="3">
    <source>
        <dbReference type="ARBA" id="ARBA00004496"/>
    </source>
</evidence>
<dbReference type="SUPFAM" id="SSF50809">
    <property type="entry name" value="XRCC4, N-terminal domain"/>
    <property type="match status" value="1"/>
</dbReference>
<comment type="similarity">
    <text evidence="15">Belongs to the XRCC4-XLF family. XRCC4 subfamily.</text>
</comment>
<evidence type="ECO:0000256" key="9">
    <source>
        <dbReference type="ARBA" id="ARBA00022843"/>
    </source>
</evidence>
<gene>
    <name evidence="24" type="ORF">GDO81_002608</name>
</gene>
<feature type="domain" description="XRCC4 C-terminal" evidence="23">
    <location>
        <begin position="229"/>
        <end position="332"/>
    </location>
</feature>
<comment type="subunit">
    <text evidence="17">Interacts with XKR4; interacts with the processed form of XKR4, which is cleaved by caspase.</text>
</comment>
<evidence type="ECO:0000256" key="20">
    <source>
        <dbReference type="SAM" id="MobiDB-lite"/>
    </source>
</evidence>
<evidence type="ECO:0000256" key="8">
    <source>
        <dbReference type="ARBA" id="ARBA00022763"/>
    </source>
</evidence>
<dbReference type="GO" id="GO:0032807">
    <property type="term" value="C:DNA ligase IV complex"/>
    <property type="evidence" value="ECO:0007669"/>
    <property type="project" value="TreeGrafter"/>
</dbReference>
<dbReference type="InterPro" id="IPR009089">
    <property type="entry name" value="XRCC4_N_sf"/>
</dbReference>
<dbReference type="GO" id="GO:0005694">
    <property type="term" value="C:chromosome"/>
    <property type="evidence" value="ECO:0007669"/>
    <property type="project" value="UniProtKB-SubCell"/>
</dbReference>
<evidence type="ECO:0000256" key="5">
    <source>
        <dbReference type="ARBA" id="ARBA00022490"/>
    </source>
</evidence>
<evidence type="ECO:0000259" key="23">
    <source>
        <dbReference type="Pfam" id="PF21925"/>
    </source>
</evidence>
<dbReference type="Pfam" id="PF21925">
    <property type="entry name" value="XRCC4_C"/>
    <property type="match status" value="1"/>
</dbReference>
<dbReference type="InterPro" id="IPR010585">
    <property type="entry name" value="DNA_repair_prot_XRCC4"/>
</dbReference>
<evidence type="ECO:0000259" key="21">
    <source>
        <dbReference type="Pfam" id="PF06632"/>
    </source>
</evidence>
<comment type="subcellular location">
    <subcellularLocation>
        <location evidence="2">Chromosome</location>
    </subcellularLocation>
    <subcellularLocation>
        <location evidence="3">Cytoplasm</location>
    </subcellularLocation>
    <subcellularLocation>
        <location evidence="1">Nucleus</location>
    </subcellularLocation>
</comment>
<evidence type="ECO:0000259" key="22">
    <source>
        <dbReference type="Pfam" id="PF21924"/>
    </source>
</evidence>
<dbReference type="GO" id="GO:0010165">
    <property type="term" value="P:response to X-ray"/>
    <property type="evidence" value="ECO:0007669"/>
    <property type="project" value="UniProtKB-ARBA"/>
</dbReference>
<keyword evidence="8" id="KW-0227">DNA damage</keyword>
<dbReference type="Pfam" id="PF21924">
    <property type="entry name" value="XRCC4_CC"/>
    <property type="match status" value="1"/>
</dbReference>
<keyword evidence="9" id="KW-0832">Ubl conjugation</keyword>
<comment type="function">
    <text evidence="16">Acts as an activator of the phospholipid scramblase activity of XKR4. This form, which is generated upon caspase-3 (CASP3) cleavage, translocates into the cytoplasm and interacts with XKR4, thereby promoting phosphatidylserine scramblase activity of XKR4 and leading to phosphatidylserine exposure on apoptotic cell surface.</text>
</comment>
<evidence type="ECO:0000256" key="6">
    <source>
        <dbReference type="ARBA" id="ARBA00022499"/>
    </source>
</evidence>
<dbReference type="SUPFAM" id="SSF58022">
    <property type="entry name" value="XRCC4, C-terminal oligomerization domain"/>
    <property type="match status" value="1"/>
</dbReference>
<dbReference type="Proteomes" id="UP000824782">
    <property type="component" value="Unassembled WGS sequence"/>
</dbReference>
<evidence type="ECO:0000256" key="16">
    <source>
        <dbReference type="ARBA" id="ARBA00053797"/>
    </source>
</evidence>
<protein>
    <recommendedName>
        <fullName evidence="18">DNA repair protein XRCC4</fullName>
    </recommendedName>
    <alternativeName>
        <fullName evidence="19">X-ray repair cross-complementing protein 4</fullName>
    </alternativeName>
</protein>
<evidence type="ECO:0000256" key="7">
    <source>
        <dbReference type="ARBA" id="ARBA00022553"/>
    </source>
</evidence>
<dbReference type="Pfam" id="PF06632">
    <property type="entry name" value="XRCC4"/>
    <property type="match status" value="1"/>
</dbReference>
<feature type="domain" description="XRCC4 coiled-coil" evidence="22">
    <location>
        <begin position="126"/>
        <end position="202"/>
    </location>
</feature>
<dbReference type="Gene3D" id="1.20.5.370">
    <property type="match status" value="1"/>
</dbReference>
<dbReference type="CDD" id="cd22283">
    <property type="entry name" value="HD_XRCC4_N"/>
    <property type="match status" value="1"/>
</dbReference>
<evidence type="ECO:0000256" key="15">
    <source>
        <dbReference type="ARBA" id="ARBA00025728"/>
    </source>
</evidence>
<dbReference type="GO" id="GO:0005958">
    <property type="term" value="C:DNA-dependent protein kinase-DNA ligase 4 complex"/>
    <property type="evidence" value="ECO:0007669"/>
    <property type="project" value="UniProtKB-ARBA"/>
</dbReference>
<organism evidence="24 25">
    <name type="scientific">Engystomops pustulosus</name>
    <name type="common">Tungara frog</name>
    <name type="synonym">Physalaemus pustulosus</name>
    <dbReference type="NCBI Taxonomy" id="76066"/>
    <lineage>
        <taxon>Eukaryota</taxon>
        <taxon>Metazoa</taxon>
        <taxon>Chordata</taxon>
        <taxon>Craniata</taxon>
        <taxon>Vertebrata</taxon>
        <taxon>Euteleostomi</taxon>
        <taxon>Amphibia</taxon>
        <taxon>Batrachia</taxon>
        <taxon>Anura</taxon>
        <taxon>Neobatrachia</taxon>
        <taxon>Hyloidea</taxon>
        <taxon>Leptodactylidae</taxon>
        <taxon>Leiuperinae</taxon>
        <taxon>Engystomops</taxon>
    </lineage>
</organism>
<keyword evidence="11" id="KW-0238">DNA-binding</keyword>
<dbReference type="InterPro" id="IPR053962">
    <property type="entry name" value="XRCC4_CC"/>
</dbReference>
<evidence type="ECO:0000256" key="17">
    <source>
        <dbReference type="ARBA" id="ARBA00061809"/>
    </source>
</evidence>
<evidence type="ECO:0000256" key="2">
    <source>
        <dbReference type="ARBA" id="ARBA00004286"/>
    </source>
</evidence>
<reference evidence="24" key="1">
    <citation type="thesis" date="2020" institute="ProQuest LLC" country="789 East Eisenhower Parkway, Ann Arbor, MI, USA">
        <title>Comparative Genomics and Chromosome Evolution.</title>
        <authorList>
            <person name="Mudd A.B."/>
        </authorList>
    </citation>
    <scope>NUCLEOTIDE SEQUENCE</scope>
    <source>
        <strain evidence="24">237g6f4</strain>
        <tissue evidence="24">Blood</tissue>
    </source>
</reference>
<dbReference type="GO" id="GO:0005737">
    <property type="term" value="C:cytoplasm"/>
    <property type="evidence" value="ECO:0007669"/>
    <property type="project" value="UniProtKB-SubCell"/>
</dbReference>
<evidence type="ECO:0000256" key="18">
    <source>
        <dbReference type="ARBA" id="ARBA00068198"/>
    </source>
</evidence>
<feature type="compositionally biased region" description="Low complexity" evidence="20">
    <location>
        <begin position="257"/>
        <end position="268"/>
    </location>
</feature>
<keyword evidence="13" id="KW-0234">DNA repair</keyword>
<keyword evidence="4" id="KW-0158">Chromosome</keyword>
<keyword evidence="25" id="KW-1185">Reference proteome</keyword>
<evidence type="ECO:0000256" key="10">
    <source>
        <dbReference type="ARBA" id="ARBA00023054"/>
    </source>
</evidence>
<evidence type="ECO:0000256" key="13">
    <source>
        <dbReference type="ARBA" id="ARBA00023204"/>
    </source>
</evidence>
<name>A0AAV7DLK7_ENGPU</name>
<evidence type="ECO:0000256" key="14">
    <source>
        <dbReference type="ARBA" id="ARBA00023242"/>
    </source>
</evidence>
<dbReference type="FunFam" id="2.170.210.10:FF:000002">
    <property type="entry name" value="DNA repair protein XRCC4"/>
    <property type="match status" value="1"/>
</dbReference>
<keyword evidence="14" id="KW-0539">Nucleus</keyword>
<feature type="domain" description="XRCC4 N-terminal" evidence="21">
    <location>
        <begin position="20"/>
        <end position="121"/>
    </location>
</feature>
<proteinExistence type="inferred from homology"/>
<dbReference type="FunFam" id="1.20.5.370:FF:000011">
    <property type="entry name" value="DNA repair protein XRCC4 isoform X2"/>
    <property type="match status" value="1"/>
</dbReference>
<dbReference type="PANTHER" id="PTHR28559">
    <property type="entry name" value="DNA REPAIR PROTEIN XRCC4"/>
    <property type="match status" value="1"/>
</dbReference>
<evidence type="ECO:0000313" key="24">
    <source>
        <dbReference type="EMBL" id="KAG8598415.1"/>
    </source>
</evidence>
<accession>A0AAV7DLK7</accession>
<dbReference type="Gene3D" id="2.170.210.10">
    <property type="entry name" value="DNA double-strand break repair and VJ recombination XRCC4, N-terminal"/>
    <property type="match status" value="1"/>
</dbReference>
<evidence type="ECO:0000256" key="19">
    <source>
        <dbReference type="ARBA" id="ARBA00079582"/>
    </source>
</evidence>